<sequence length="101" mass="11103">MPNELSSNISLLYSCARASEQIFGGLVWILVWILVAYTHGGWVAADFAIHGLAALFYLTASVALAKVTIDFKDNTAHLKKLPDRHCCSGRSYIDNAIIYIS</sequence>
<dbReference type="AlphaFoldDB" id="A0A673X284"/>
<reference evidence="2" key="1">
    <citation type="submission" date="2025-08" db="UniProtKB">
        <authorList>
            <consortium name="Ensembl"/>
        </authorList>
    </citation>
    <scope>IDENTIFICATION</scope>
</reference>
<dbReference type="Proteomes" id="UP000472277">
    <property type="component" value="Chromosome 18"/>
</dbReference>
<evidence type="ECO:0000313" key="2">
    <source>
        <dbReference type="Ensembl" id="ENSSTUP00000018325.1"/>
    </source>
</evidence>
<proteinExistence type="predicted"/>
<evidence type="ECO:0000256" key="1">
    <source>
        <dbReference type="SAM" id="Phobius"/>
    </source>
</evidence>
<organism evidence="2 3">
    <name type="scientific">Salmo trutta</name>
    <name type="common">Brown trout</name>
    <dbReference type="NCBI Taxonomy" id="8032"/>
    <lineage>
        <taxon>Eukaryota</taxon>
        <taxon>Metazoa</taxon>
        <taxon>Chordata</taxon>
        <taxon>Craniata</taxon>
        <taxon>Vertebrata</taxon>
        <taxon>Euteleostomi</taxon>
        <taxon>Actinopterygii</taxon>
        <taxon>Neopterygii</taxon>
        <taxon>Teleostei</taxon>
        <taxon>Protacanthopterygii</taxon>
        <taxon>Salmoniformes</taxon>
        <taxon>Salmonidae</taxon>
        <taxon>Salmoninae</taxon>
        <taxon>Salmo</taxon>
    </lineage>
</organism>
<name>A0A673X284_SALTR</name>
<protein>
    <recommendedName>
        <fullName evidence="4">MARVEL domain-containing protein</fullName>
    </recommendedName>
</protein>
<keyword evidence="3" id="KW-1185">Reference proteome</keyword>
<feature type="transmembrane region" description="Helical" evidence="1">
    <location>
        <begin position="48"/>
        <end position="69"/>
    </location>
</feature>
<keyword evidence="1" id="KW-1133">Transmembrane helix</keyword>
<evidence type="ECO:0000313" key="3">
    <source>
        <dbReference type="Proteomes" id="UP000472277"/>
    </source>
</evidence>
<keyword evidence="1" id="KW-0812">Transmembrane</keyword>
<keyword evidence="1" id="KW-0472">Membrane</keyword>
<dbReference type="Ensembl" id="ENSSTUT00000019280.1">
    <property type="protein sequence ID" value="ENSSTUP00000018325.1"/>
    <property type="gene ID" value="ENSSTUG00000008229.1"/>
</dbReference>
<evidence type="ECO:0008006" key="4">
    <source>
        <dbReference type="Google" id="ProtNLM"/>
    </source>
</evidence>
<reference evidence="2" key="2">
    <citation type="submission" date="2025-09" db="UniProtKB">
        <authorList>
            <consortium name="Ensembl"/>
        </authorList>
    </citation>
    <scope>IDENTIFICATION</scope>
</reference>
<feature type="transmembrane region" description="Helical" evidence="1">
    <location>
        <begin position="21"/>
        <end position="42"/>
    </location>
</feature>
<dbReference type="GeneTree" id="ENSGT00990000211337"/>
<accession>A0A673X284</accession>